<name>A0A7R9YZG4_9CHLO</name>
<reference evidence="2" key="1">
    <citation type="submission" date="2021-01" db="EMBL/GenBank/DDBJ databases">
        <authorList>
            <person name="Corre E."/>
            <person name="Pelletier E."/>
            <person name="Niang G."/>
            <person name="Scheremetjew M."/>
            <person name="Finn R."/>
            <person name="Kale V."/>
            <person name="Holt S."/>
            <person name="Cochrane G."/>
            <person name="Meng A."/>
            <person name="Brown T."/>
            <person name="Cohen L."/>
        </authorList>
    </citation>
    <scope>NUCLEOTIDE SEQUENCE</scope>
    <source>
        <strain evidence="2">CCMP219</strain>
    </source>
</reference>
<dbReference type="EMBL" id="HBEC01027516">
    <property type="protein sequence ID" value="CAD8294787.1"/>
    <property type="molecule type" value="Transcribed_RNA"/>
</dbReference>
<evidence type="ECO:0000313" key="2">
    <source>
        <dbReference type="EMBL" id="CAD8294787.1"/>
    </source>
</evidence>
<dbReference type="InterPro" id="IPR007461">
    <property type="entry name" value="Ysc84_actin-binding"/>
</dbReference>
<dbReference type="GO" id="GO:0035091">
    <property type="term" value="F:phosphatidylinositol binding"/>
    <property type="evidence" value="ECO:0007669"/>
    <property type="project" value="TreeGrafter"/>
</dbReference>
<dbReference type="PANTHER" id="PTHR15629">
    <property type="entry name" value="SH3YL1 PROTEIN"/>
    <property type="match status" value="1"/>
</dbReference>
<sequence length="228" mass="23860">MATQSPLSLVHMDKLVQDACDLLATRTAKDAPEDLAIPPEMFAKARGVAFLWQYQASAGVAVAGGQGILISKKPGSEAWGFPIALGLGGAGIGLQIGVHKEYVVVMLMTDAAVKTMANDNIRYAVDVTVAAGPHGHSNEAVRHAAYDGNVQIFAYSHSEGYHIGAGLKGQFVSSCDNDNAAYYGLLPLDAGGPSAVDYVHGHALDGKQPSEPVKLLQQRLEAAGVPRV</sequence>
<gene>
    <name evidence="2" type="ORF">CEUR00632_LOCUS12689</name>
</gene>
<proteinExistence type="predicted"/>
<feature type="domain" description="Ysc84 actin-binding" evidence="1">
    <location>
        <begin position="89"/>
        <end position="184"/>
    </location>
</feature>
<protein>
    <recommendedName>
        <fullName evidence="1">Ysc84 actin-binding domain-containing protein</fullName>
    </recommendedName>
</protein>
<organism evidence="2">
    <name type="scientific">Chlamydomonas euryale</name>
    <dbReference type="NCBI Taxonomy" id="1486919"/>
    <lineage>
        <taxon>Eukaryota</taxon>
        <taxon>Viridiplantae</taxon>
        <taxon>Chlorophyta</taxon>
        <taxon>core chlorophytes</taxon>
        <taxon>Chlorophyceae</taxon>
        <taxon>CS clade</taxon>
        <taxon>Chlamydomonadales</taxon>
        <taxon>Chlamydomonadaceae</taxon>
        <taxon>Chlamydomonas</taxon>
    </lineage>
</organism>
<dbReference type="CDD" id="cd11524">
    <property type="entry name" value="SYLF"/>
    <property type="match status" value="1"/>
</dbReference>
<dbReference type="AlphaFoldDB" id="A0A7R9YZG4"/>
<dbReference type="InterPro" id="IPR051702">
    <property type="entry name" value="SH3_domain_YSC84-like"/>
</dbReference>
<dbReference type="Pfam" id="PF04366">
    <property type="entry name" value="Ysc84"/>
    <property type="match status" value="1"/>
</dbReference>
<accession>A0A7R9YZG4</accession>
<dbReference type="PANTHER" id="PTHR15629:SF2">
    <property type="entry name" value="SH3 DOMAIN-CONTAINING YSC84-LIKE PROTEIN 1"/>
    <property type="match status" value="1"/>
</dbReference>
<evidence type="ECO:0000259" key="1">
    <source>
        <dbReference type="Pfam" id="PF04366"/>
    </source>
</evidence>